<protein>
    <recommendedName>
        <fullName evidence="2">ATP-grasp domain-containing protein</fullName>
    </recommendedName>
</protein>
<dbReference type="Proteomes" id="UP000294664">
    <property type="component" value="Unassembled WGS sequence"/>
</dbReference>
<keyword evidence="4" id="KW-1185">Reference proteome</keyword>
<feature type="domain" description="ATP-grasp" evidence="2">
    <location>
        <begin position="82"/>
        <end position="292"/>
    </location>
</feature>
<reference evidence="3 4" key="1">
    <citation type="submission" date="2019-03" db="EMBL/GenBank/DDBJ databases">
        <title>Genomic Encyclopedia of Type Strains, Phase IV (KMG-IV): sequencing the most valuable type-strain genomes for metagenomic binning, comparative biology and taxonomic classification.</title>
        <authorList>
            <person name="Goeker M."/>
        </authorList>
    </citation>
    <scope>NUCLEOTIDE SEQUENCE [LARGE SCALE GENOMIC DNA]</scope>
    <source>
        <strain evidence="3 4">DSM 9035</strain>
    </source>
</reference>
<name>A0A4R3LVX4_9HYPH</name>
<dbReference type="OrthoDB" id="1804072at2"/>
<organism evidence="3 4">
    <name type="scientific">Aquabacter spiritensis</name>
    <dbReference type="NCBI Taxonomy" id="933073"/>
    <lineage>
        <taxon>Bacteria</taxon>
        <taxon>Pseudomonadati</taxon>
        <taxon>Pseudomonadota</taxon>
        <taxon>Alphaproteobacteria</taxon>
        <taxon>Hyphomicrobiales</taxon>
        <taxon>Xanthobacteraceae</taxon>
        <taxon>Aquabacter</taxon>
    </lineage>
</organism>
<dbReference type="EMBL" id="SMAI01000006">
    <property type="protein sequence ID" value="TCT04713.1"/>
    <property type="molecule type" value="Genomic_DNA"/>
</dbReference>
<dbReference type="InterPro" id="IPR016677">
    <property type="entry name" value="UCP016817_carboligase"/>
</dbReference>
<evidence type="ECO:0000259" key="2">
    <source>
        <dbReference type="PROSITE" id="PS50975"/>
    </source>
</evidence>
<dbReference type="RefSeq" id="WP_132031482.1">
    <property type="nucleotide sequence ID" value="NZ_SMAI01000006.1"/>
</dbReference>
<dbReference type="InterPro" id="IPR011761">
    <property type="entry name" value="ATP-grasp"/>
</dbReference>
<keyword evidence="1" id="KW-0547">Nucleotide-binding</keyword>
<gene>
    <name evidence="3" type="ORF">EDC64_106145</name>
</gene>
<keyword evidence="1" id="KW-0067">ATP-binding</keyword>
<accession>A0A4R3LVX4</accession>
<dbReference type="PIRSF" id="PIRSF016817">
    <property type="entry name" value="UCP016817_carboligase"/>
    <property type="match status" value="1"/>
</dbReference>
<comment type="caution">
    <text evidence="3">The sequence shown here is derived from an EMBL/GenBank/DDBJ whole genome shotgun (WGS) entry which is preliminary data.</text>
</comment>
<dbReference type="GO" id="GO:0005524">
    <property type="term" value="F:ATP binding"/>
    <property type="evidence" value="ECO:0007669"/>
    <property type="project" value="UniProtKB-UniRule"/>
</dbReference>
<proteinExistence type="predicted"/>
<dbReference type="PROSITE" id="PS50975">
    <property type="entry name" value="ATP_GRASP"/>
    <property type="match status" value="1"/>
</dbReference>
<sequence length="376" mass="39228">MDLAVIALSARPLAASAARAGLAVLSLDLFADLDTCAHAARCVRVHKKNGYAFDGDDLIQALASLSPPGLPVVLGGGFEHDTALMSRVGVRNPILGNMAETVRVVKDPLALAALCGHLRIPFPEVTLDAPSGALSGAALLERRIGGWGGQHIRRRAPDETGPPQEGHYLQREVAGVPYSLLLLSNGREVRVVGASRQWTDPSDDQPFRFGGVAGPVALPHGHGAEILAAATKIATVCGLVGLVSFDLLLAPEAWWLLEVNPRPGASLEIFDVDPMPPLLALHLAACGGKLPPSLPAPRDVSAAAILYADRQIIVPQGEWPAEAKDRTAPGAVIPQGAPVCTIHARGPSVDAARAKLAAGLDAMRRHLGLPETGTPQ</sequence>
<dbReference type="AlphaFoldDB" id="A0A4R3LVX4"/>
<dbReference type="Gene3D" id="3.30.470.20">
    <property type="entry name" value="ATP-grasp fold, B domain"/>
    <property type="match status" value="1"/>
</dbReference>
<dbReference type="InterPro" id="IPR003806">
    <property type="entry name" value="ATP-grasp_PylC-type"/>
</dbReference>
<evidence type="ECO:0000313" key="4">
    <source>
        <dbReference type="Proteomes" id="UP000294664"/>
    </source>
</evidence>
<dbReference type="SUPFAM" id="SSF56059">
    <property type="entry name" value="Glutathione synthetase ATP-binding domain-like"/>
    <property type="match status" value="1"/>
</dbReference>
<dbReference type="Pfam" id="PF02655">
    <property type="entry name" value="ATP-grasp_3"/>
    <property type="match status" value="1"/>
</dbReference>
<dbReference type="GO" id="GO:0046872">
    <property type="term" value="F:metal ion binding"/>
    <property type="evidence" value="ECO:0007669"/>
    <property type="project" value="InterPro"/>
</dbReference>
<evidence type="ECO:0000256" key="1">
    <source>
        <dbReference type="PROSITE-ProRule" id="PRU00409"/>
    </source>
</evidence>
<evidence type="ECO:0000313" key="3">
    <source>
        <dbReference type="EMBL" id="TCT04713.1"/>
    </source>
</evidence>